<dbReference type="SMART" id="SM00530">
    <property type="entry name" value="HTH_XRE"/>
    <property type="match status" value="1"/>
</dbReference>
<evidence type="ECO:0000313" key="4">
    <source>
        <dbReference type="Proteomes" id="UP000637578"/>
    </source>
</evidence>
<name>A0A8J3FV51_9PSEU</name>
<gene>
    <name evidence="3" type="ORF">GCM10012275_39440</name>
</gene>
<evidence type="ECO:0000259" key="2">
    <source>
        <dbReference type="PROSITE" id="PS50943"/>
    </source>
</evidence>
<accession>A0A8J3FV51</accession>
<feature type="compositionally biased region" description="Basic and acidic residues" evidence="1">
    <location>
        <begin position="133"/>
        <end position="142"/>
    </location>
</feature>
<dbReference type="InterPro" id="IPR010982">
    <property type="entry name" value="Lambda_DNA-bd_dom_sf"/>
</dbReference>
<dbReference type="EMBL" id="BMMK01000019">
    <property type="protein sequence ID" value="GGM65020.1"/>
    <property type="molecule type" value="Genomic_DNA"/>
</dbReference>
<reference evidence="3" key="2">
    <citation type="submission" date="2020-09" db="EMBL/GenBank/DDBJ databases">
        <authorList>
            <person name="Sun Q."/>
            <person name="Zhou Y."/>
        </authorList>
    </citation>
    <scope>NUCLEOTIDE SEQUENCE</scope>
    <source>
        <strain evidence="3">CGMCC 4.5737</strain>
    </source>
</reference>
<reference evidence="3" key="1">
    <citation type="journal article" date="2014" name="Int. J. Syst. Evol. Microbiol.">
        <title>Complete genome sequence of Corynebacterium casei LMG S-19264T (=DSM 44701T), isolated from a smear-ripened cheese.</title>
        <authorList>
            <consortium name="US DOE Joint Genome Institute (JGI-PGF)"/>
            <person name="Walter F."/>
            <person name="Albersmeier A."/>
            <person name="Kalinowski J."/>
            <person name="Ruckert C."/>
        </authorList>
    </citation>
    <scope>NUCLEOTIDE SEQUENCE</scope>
    <source>
        <strain evidence="3">CGMCC 4.5737</strain>
    </source>
</reference>
<feature type="compositionally biased region" description="Acidic residues" evidence="1">
    <location>
        <begin position="150"/>
        <end position="161"/>
    </location>
</feature>
<dbReference type="Proteomes" id="UP000637578">
    <property type="component" value="Unassembled WGS sequence"/>
</dbReference>
<evidence type="ECO:0000256" key="1">
    <source>
        <dbReference type="SAM" id="MobiDB-lite"/>
    </source>
</evidence>
<dbReference type="PROSITE" id="PS50943">
    <property type="entry name" value="HTH_CROC1"/>
    <property type="match status" value="1"/>
</dbReference>
<feature type="domain" description="HTH cro/C1-type" evidence="2">
    <location>
        <begin position="10"/>
        <end position="64"/>
    </location>
</feature>
<comment type="caution">
    <text evidence="3">The sequence shown here is derived from an EMBL/GenBank/DDBJ whole genome shotgun (WGS) entry which is preliminary data.</text>
</comment>
<sequence length="161" mass="18117">MDRNGWWTWLQAQLDERGWTRADLARAATVSQSRIADWKDKGTRPTLDNARAVAHALQVPLLVVLVEAGLLTSEEARQRTTRRGSLADFTFRELLRELERRYTETTQRVTSGAVSHVTPKSVTSLARVADNPIGEKLRDQQERVWVSEAELPDPEGPDDGA</sequence>
<feature type="region of interest" description="Disordered" evidence="1">
    <location>
        <begin position="132"/>
        <end position="161"/>
    </location>
</feature>
<dbReference type="CDD" id="cd00093">
    <property type="entry name" value="HTH_XRE"/>
    <property type="match status" value="1"/>
</dbReference>
<dbReference type="Pfam" id="PF01381">
    <property type="entry name" value="HTH_3"/>
    <property type="match status" value="1"/>
</dbReference>
<organism evidence="3 4">
    <name type="scientific">Longimycelium tulufanense</name>
    <dbReference type="NCBI Taxonomy" id="907463"/>
    <lineage>
        <taxon>Bacteria</taxon>
        <taxon>Bacillati</taxon>
        <taxon>Actinomycetota</taxon>
        <taxon>Actinomycetes</taxon>
        <taxon>Pseudonocardiales</taxon>
        <taxon>Pseudonocardiaceae</taxon>
        <taxon>Longimycelium</taxon>
    </lineage>
</organism>
<dbReference type="RefSeq" id="WP_189059790.1">
    <property type="nucleotide sequence ID" value="NZ_BMMK01000019.1"/>
</dbReference>
<dbReference type="AlphaFoldDB" id="A0A8J3FV51"/>
<dbReference type="Gene3D" id="1.10.260.40">
    <property type="entry name" value="lambda repressor-like DNA-binding domains"/>
    <property type="match status" value="1"/>
</dbReference>
<dbReference type="GO" id="GO:0003677">
    <property type="term" value="F:DNA binding"/>
    <property type="evidence" value="ECO:0007669"/>
    <property type="project" value="InterPro"/>
</dbReference>
<dbReference type="InterPro" id="IPR001387">
    <property type="entry name" value="Cro/C1-type_HTH"/>
</dbReference>
<dbReference type="SUPFAM" id="SSF47413">
    <property type="entry name" value="lambda repressor-like DNA-binding domains"/>
    <property type="match status" value="1"/>
</dbReference>
<keyword evidence="4" id="KW-1185">Reference proteome</keyword>
<protein>
    <recommendedName>
        <fullName evidence="2">HTH cro/C1-type domain-containing protein</fullName>
    </recommendedName>
</protein>
<proteinExistence type="predicted"/>
<evidence type="ECO:0000313" key="3">
    <source>
        <dbReference type="EMBL" id="GGM65020.1"/>
    </source>
</evidence>